<keyword evidence="1" id="KW-0472">Membrane</keyword>
<accession>A0ABV0B3U8</accession>
<proteinExistence type="predicted"/>
<evidence type="ECO:0000256" key="1">
    <source>
        <dbReference type="SAM" id="Phobius"/>
    </source>
</evidence>
<gene>
    <name evidence="2" type="ORF">TPR58_03680</name>
</gene>
<sequence length="66" mass="7531">MKIENVNVLAITAMVAVSVFLTRELLEAYRRFMEVAEASGYARNACQWMCDKSLYEFAHSAPVRID</sequence>
<name>A0ABV0B3U8_9SPHN</name>
<keyword evidence="3" id="KW-1185">Reference proteome</keyword>
<evidence type="ECO:0000313" key="3">
    <source>
        <dbReference type="Proteomes" id="UP001427805"/>
    </source>
</evidence>
<evidence type="ECO:0000313" key="2">
    <source>
        <dbReference type="EMBL" id="MEN3746255.1"/>
    </source>
</evidence>
<dbReference type="EMBL" id="JBDIZK010000002">
    <property type="protein sequence ID" value="MEN3746255.1"/>
    <property type="molecule type" value="Genomic_DNA"/>
</dbReference>
<keyword evidence="1" id="KW-0812">Transmembrane</keyword>
<protein>
    <submittedName>
        <fullName evidence="2">Uncharacterized protein</fullName>
    </submittedName>
</protein>
<comment type="caution">
    <text evidence="2">The sequence shown here is derived from an EMBL/GenBank/DDBJ whole genome shotgun (WGS) entry which is preliminary data.</text>
</comment>
<dbReference type="Proteomes" id="UP001427805">
    <property type="component" value="Unassembled WGS sequence"/>
</dbReference>
<keyword evidence="1" id="KW-1133">Transmembrane helix</keyword>
<reference evidence="2 3" key="1">
    <citation type="submission" date="2024-05" db="EMBL/GenBank/DDBJ databases">
        <title>Sphingomonas sp. HF-S3 16S ribosomal RNA gene Genome sequencing and assembly.</title>
        <authorList>
            <person name="Lee H."/>
        </authorList>
    </citation>
    <scope>NUCLEOTIDE SEQUENCE [LARGE SCALE GENOMIC DNA]</scope>
    <source>
        <strain evidence="2 3">HF-S3</strain>
    </source>
</reference>
<organism evidence="2 3">
    <name type="scientific">Sphingomonas rustica</name>
    <dbReference type="NCBI Taxonomy" id="3103142"/>
    <lineage>
        <taxon>Bacteria</taxon>
        <taxon>Pseudomonadati</taxon>
        <taxon>Pseudomonadota</taxon>
        <taxon>Alphaproteobacteria</taxon>
        <taxon>Sphingomonadales</taxon>
        <taxon>Sphingomonadaceae</taxon>
        <taxon>Sphingomonas</taxon>
    </lineage>
</organism>
<feature type="transmembrane region" description="Helical" evidence="1">
    <location>
        <begin position="6"/>
        <end position="26"/>
    </location>
</feature>